<keyword evidence="13" id="KW-0396">Initiation factor</keyword>
<keyword evidence="7" id="KW-0067">ATP-binding</keyword>
<feature type="domain" description="Protein kinase" evidence="12">
    <location>
        <begin position="157"/>
        <end position="600"/>
    </location>
</feature>
<evidence type="ECO:0000259" key="12">
    <source>
        <dbReference type="PROSITE" id="PS50011"/>
    </source>
</evidence>
<dbReference type="Pfam" id="PF00069">
    <property type="entry name" value="Pkinase"/>
    <property type="match status" value="2"/>
</dbReference>
<dbReference type="InterPro" id="IPR008271">
    <property type="entry name" value="Ser/Thr_kinase_AS"/>
</dbReference>
<dbReference type="OrthoDB" id="1405469at2759"/>
<organism evidence="14">
    <name type="scientific">Harpegnathos saltator</name>
    <name type="common">Jerdon's jumping ant</name>
    <dbReference type="NCBI Taxonomy" id="610380"/>
    <lineage>
        <taxon>Eukaryota</taxon>
        <taxon>Metazoa</taxon>
        <taxon>Ecdysozoa</taxon>
        <taxon>Arthropoda</taxon>
        <taxon>Hexapoda</taxon>
        <taxon>Insecta</taxon>
        <taxon>Pterygota</taxon>
        <taxon>Neoptera</taxon>
        <taxon>Endopterygota</taxon>
        <taxon>Hymenoptera</taxon>
        <taxon>Apocrita</taxon>
        <taxon>Aculeata</taxon>
        <taxon>Formicoidea</taxon>
        <taxon>Formicidae</taxon>
        <taxon>Ponerinae</taxon>
        <taxon>Ponerini</taxon>
        <taxon>Harpegnathos</taxon>
    </lineage>
</organism>
<dbReference type="InterPro" id="IPR011009">
    <property type="entry name" value="Kinase-like_dom_sf"/>
</dbReference>
<dbReference type="PANTHER" id="PTHR11042">
    <property type="entry name" value="EUKARYOTIC TRANSLATION INITIATION FACTOR 2-ALPHA KINASE EIF2-ALPHA KINASE -RELATED"/>
    <property type="match status" value="1"/>
</dbReference>
<evidence type="ECO:0000256" key="9">
    <source>
        <dbReference type="ARBA" id="ARBA00042914"/>
    </source>
</evidence>
<evidence type="ECO:0000256" key="6">
    <source>
        <dbReference type="ARBA" id="ARBA00022777"/>
    </source>
</evidence>
<evidence type="ECO:0000256" key="4">
    <source>
        <dbReference type="ARBA" id="ARBA00022679"/>
    </source>
</evidence>
<evidence type="ECO:0000256" key="3">
    <source>
        <dbReference type="ARBA" id="ARBA00022553"/>
    </source>
</evidence>
<dbReference type="PANTHER" id="PTHR11042:SF187">
    <property type="entry name" value="EUKARYOTIC TRANSLATION INITIATION FACTOR 2-ALPHA KINASE 2"/>
    <property type="match status" value="1"/>
</dbReference>
<feature type="region of interest" description="Disordered" evidence="11">
    <location>
        <begin position="238"/>
        <end position="316"/>
    </location>
</feature>
<dbReference type="STRING" id="610380.E2BKL7"/>
<feature type="compositionally biased region" description="Polar residues" evidence="11">
    <location>
        <begin position="238"/>
        <end position="251"/>
    </location>
</feature>
<accession>E2BKL7</accession>
<dbReference type="EMBL" id="GL448819">
    <property type="protein sequence ID" value="EFN83715.1"/>
    <property type="molecule type" value="Genomic_DNA"/>
</dbReference>
<dbReference type="Gene3D" id="3.30.200.20">
    <property type="entry name" value="Phosphorylase Kinase, domain 1"/>
    <property type="match status" value="1"/>
</dbReference>
<gene>
    <name evidence="13" type="ORF">EAI_17104</name>
</gene>
<feature type="compositionally biased region" description="Polar residues" evidence="11">
    <location>
        <begin position="294"/>
        <end position="310"/>
    </location>
</feature>
<proteinExistence type="inferred from homology"/>
<dbReference type="GO" id="GO:0005737">
    <property type="term" value="C:cytoplasm"/>
    <property type="evidence" value="ECO:0007669"/>
    <property type="project" value="TreeGrafter"/>
</dbReference>
<evidence type="ECO:0000313" key="14">
    <source>
        <dbReference type="Proteomes" id="UP000008237"/>
    </source>
</evidence>
<dbReference type="Gene3D" id="1.10.510.10">
    <property type="entry name" value="Transferase(Phosphotransferase) domain 1"/>
    <property type="match status" value="1"/>
</dbReference>
<keyword evidence="4" id="KW-0808">Transferase</keyword>
<keyword evidence="6 13" id="KW-0418">Kinase</keyword>
<sequence>MGSVRNEKSTDDRMAADIDNTDHPWNTLETITTFDQGKNMMPTLRLNNIENENNKQVVQITSSTSMLIASLIQQLCTMIEEDKVRRNKLYFAICDKMHELELIDNSYNMVEFESLRGQYQRALYRLVTVARASTGKEKIIHSPSFLTSEFSRYLWEFQEIKFIAGGGFGEVFKVLHHLDGIEYAVKKIVVLSSRLKTITVYLKEVKTLAKLNHPNIVQYKAAWIEPSLPYFVSNMSPTSTNHTSHRSYTSEYTKHSKLDSMRSNKNSSDSINNSNINKEIDNSVQDIDDKESGSSDTSTKLNNEQRNKTGGNADGYTIKHDIVSERFHKLNSLTNIIGERITETSSSTPESTEEENSHIVSFRNSESNESESQAVKNSTDYSNTHNKSSNHQEVCTYISTSTSNGVRIGNNQQYMTLYIQMALYEQTLKQWMSKRTNITPLPIVREIFEQIVRGLSYIHSQGVTHHDIKPSNIFITTTGPLQIHLGDFGLACSLNRKNHHSVIGTQMYAAPEQMQGKCDSKSDIYSTGIVLTELLILTQTQMELSCIINSLKRGDIPIDLNTEQHKWAQLIMQLIQEDPAKRPCTRQLLQDLDKGKDTTITDLQNDLLDKDNKIQELQKEMALLKEKVRKLEVSESTE</sequence>
<dbReference type="Proteomes" id="UP000008237">
    <property type="component" value="Unassembled WGS sequence"/>
</dbReference>
<evidence type="ECO:0000256" key="11">
    <source>
        <dbReference type="SAM" id="MobiDB-lite"/>
    </source>
</evidence>
<dbReference type="PhylomeDB" id="E2BKL7"/>
<keyword evidence="2" id="KW-0723">Serine/threonine-protein kinase</keyword>
<evidence type="ECO:0000256" key="10">
    <source>
        <dbReference type="SAM" id="Coils"/>
    </source>
</evidence>
<dbReference type="KEGG" id="hst:105183894"/>
<keyword evidence="13" id="KW-0648">Protein biosynthesis</keyword>
<dbReference type="PROSITE" id="PS50011">
    <property type="entry name" value="PROTEIN_KINASE_DOM"/>
    <property type="match status" value="1"/>
</dbReference>
<dbReference type="GO" id="GO:0005524">
    <property type="term" value="F:ATP binding"/>
    <property type="evidence" value="ECO:0007669"/>
    <property type="project" value="UniProtKB-KW"/>
</dbReference>
<feature type="coiled-coil region" evidence="10">
    <location>
        <begin position="600"/>
        <end position="634"/>
    </location>
</feature>
<dbReference type="SMART" id="SM00220">
    <property type="entry name" value="S_TKc"/>
    <property type="match status" value="1"/>
</dbReference>
<dbReference type="GO" id="GO:0003743">
    <property type="term" value="F:translation initiation factor activity"/>
    <property type="evidence" value="ECO:0007669"/>
    <property type="project" value="UniProtKB-KW"/>
</dbReference>
<evidence type="ECO:0000256" key="7">
    <source>
        <dbReference type="ARBA" id="ARBA00022840"/>
    </source>
</evidence>
<dbReference type="InterPro" id="IPR000719">
    <property type="entry name" value="Prot_kinase_dom"/>
</dbReference>
<evidence type="ECO:0000313" key="13">
    <source>
        <dbReference type="EMBL" id="EFN83715.1"/>
    </source>
</evidence>
<reference evidence="13 14" key="1">
    <citation type="journal article" date="2010" name="Science">
        <title>Genomic comparison of the ants Camponotus floridanus and Harpegnathos saltator.</title>
        <authorList>
            <person name="Bonasio R."/>
            <person name="Zhang G."/>
            <person name="Ye C."/>
            <person name="Mutti N.S."/>
            <person name="Fang X."/>
            <person name="Qin N."/>
            <person name="Donahue G."/>
            <person name="Yang P."/>
            <person name="Li Q."/>
            <person name="Li C."/>
            <person name="Zhang P."/>
            <person name="Huang Z."/>
            <person name="Berger S.L."/>
            <person name="Reinberg D."/>
            <person name="Wang J."/>
            <person name="Liebig J."/>
        </authorList>
    </citation>
    <scope>NUCLEOTIDE SEQUENCE [LARGE SCALE GENOMIC DNA]</scope>
    <source>
        <strain evidence="13 14">R22 G/1</strain>
    </source>
</reference>
<protein>
    <recommendedName>
        <fullName evidence="1">non-specific serine/threonine protein kinase</fullName>
        <ecNumber evidence="1">2.7.11.1</ecNumber>
    </recommendedName>
    <alternativeName>
        <fullName evidence="9">Heme-regulated eukaryotic initiation factor eIF-2-alpha kinase</fullName>
    </alternativeName>
</protein>
<dbReference type="EC" id="2.7.11.1" evidence="1"/>
<feature type="compositionally biased region" description="Low complexity" evidence="11">
    <location>
        <begin position="263"/>
        <end position="277"/>
    </location>
</feature>
<evidence type="ECO:0000256" key="5">
    <source>
        <dbReference type="ARBA" id="ARBA00022741"/>
    </source>
</evidence>
<dbReference type="InterPro" id="IPR050339">
    <property type="entry name" value="CC_SR_Kinase"/>
</dbReference>
<keyword evidence="14" id="KW-1185">Reference proteome</keyword>
<evidence type="ECO:0000256" key="8">
    <source>
        <dbReference type="ARBA" id="ARBA00037982"/>
    </source>
</evidence>
<evidence type="ECO:0000256" key="2">
    <source>
        <dbReference type="ARBA" id="ARBA00022527"/>
    </source>
</evidence>
<dbReference type="SUPFAM" id="SSF56112">
    <property type="entry name" value="Protein kinase-like (PK-like)"/>
    <property type="match status" value="1"/>
</dbReference>
<evidence type="ECO:0000256" key="1">
    <source>
        <dbReference type="ARBA" id="ARBA00012513"/>
    </source>
</evidence>
<dbReference type="GO" id="GO:0004694">
    <property type="term" value="F:eukaryotic translation initiation factor 2alpha kinase activity"/>
    <property type="evidence" value="ECO:0007669"/>
    <property type="project" value="TreeGrafter"/>
</dbReference>
<dbReference type="AlphaFoldDB" id="E2BKL7"/>
<keyword evidence="3" id="KW-0597">Phosphoprotein</keyword>
<feature type="compositionally biased region" description="Polar residues" evidence="11">
    <location>
        <begin position="373"/>
        <end position="390"/>
    </location>
</feature>
<dbReference type="InParanoid" id="E2BKL7"/>
<keyword evidence="10" id="KW-0175">Coiled coil</keyword>
<dbReference type="PROSITE" id="PS00108">
    <property type="entry name" value="PROTEIN_KINASE_ST"/>
    <property type="match status" value="1"/>
</dbReference>
<feature type="region of interest" description="Disordered" evidence="11">
    <location>
        <begin position="341"/>
        <end position="390"/>
    </location>
</feature>
<dbReference type="GO" id="GO:0005634">
    <property type="term" value="C:nucleus"/>
    <property type="evidence" value="ECO:0007669"/>
    <property type="project" value="TreeGrafter"/>
</dbReference>
<dbReference type="OMA" id="WDWIADR"/>
<dbReference type="Pfam" id="PF22949">
    <property type="entry name" value="HRI2_3H"/>
    <property type="match status" value="1"/>
</dbReference>
<dbReference type="InterPro" id="IPR054521">
    <property type="entry name" value="HRI2_3H"/>
</dbReference>
<name>E2BKL7_HARSA</name>
<comment type="similarity">
    <text evidence="8">Belongs to the protein kinase superfamily. Ser/Thr protein kinase family. GCN2 subfamily.</text>
</comment>
<keyword evidence="5" id="KW-0547">Nucleotide-binding</keyword>
<feature type="compositionally biased region" description="Basic and acidic residues" evidence="11">
    <location>
        <begin position="252"/>
        <end position="262"/>
    </location>
</feature>